<sequence>MNQQPVMSSACPHITTLGDYTKDDIIRKQKLSKCDSCEAHGLNLWACLHRDCLYVGCGEKVVDHSTLHFKEKLEHCLTLNLTTYRVWCYICECEVFLDSNTPAVPGAVRRISGANVYVADIDTEDEDECDNQNLRPRGLTGLQNIGNTCYMNAAIQALSNCPPLTQFFLDCSAFIRSEKRPGLSKSYMKLMMEMWHKKRPSYVVPSTISYGIKMVCPMFRGYTQQDSQEFLRCFMDQLHEELKEPVMEINTNNFSSCEPQMETVESDESSQSEAEYETCDSGLSSEKSSYSDESGDTNEIQMRPLRPRNKNAKCAGGNRDSEAMEKLRDSSNNSRYFDNNTKNISVDDSGSLVDNMEIDRYSDAVSESMAYGGGGSGEKQEKGQSFDMGLEKNRALKGGIPSLPAGKTLNGNLSPVQTKVMGLSTQSKTSKKKKQSKYRSIISDVFDGKILSSVQCLTCDRVSTTKETFQDLSLPIPSREYLSVLHASQGSPQKGALSTCTDVYNNQGWFNWMFGWMKSWLWGPIVSLQDCLAAFFSADELKGDNMYSCEKCKKLRNGIKYSKVLDLPEILCIHLKRFRHEVMFSSKISTYVSFPLEGLDMQPFLYNQSSSEVTLYDLVAVICHHGTAGGGHYTTYALNCINDQWYEFDDQYVTEVDPQAVANCEAYVLFYRKASEEMNRKRQRAIELMEISKKEPSLMQFYVSKQWVTKFNSFAVPGPITNTDFLCQHGGVPPFKATYVEELCIVLSQAIWEYLHDSYGGGPACNHLYVCPTCQQEQELLERRQKQELDTFIKLNKDFQAEESPNVIYAISMNWFRQWENFARGKDNEPPGPIENNGIVQNKSGQILIKVGSDHAQLSEPMWQFFYGIYSGGPELLLRQNGTVSTGAHQTAPHTAPCSVHTTGKSVTPTVVSSIESGQITEMKETDKRAGGDVSTSADQTGQSTDDSGFKTDNSSSSMLTERL</sequence>
<dbReference type="Pfam" id="PF00443">
    <property type="entry name" value="UCH"/>
    <property type="match status" value="1"/>
</dbReference>
<feature type="compositionally biased region" description="Basic and acidic residues" evidence="17">
    <location>
        <begin position="922"/>
        <end position="931"/>
    </location>
</feature>
<evidence type="ECO:0000256" key="7">
    <source>
        <dbReference type="ARBA" id="ARBA00022670"/>
    </source>
</evidence>
<feature type="domain" description="DUSP" evidence="20">
    <location>
        <begin position="676"/>
        <end position="771"/>
    </location>
</feature>
<organism evidence="21 22">
    <name type="scientific">Strigamia maritima</name>
    <name type="common">European centipede</name>
    <name type="synonym">Geophilus maritimus</name>
    <dbReference type="NCBI Taxonomy" id="126957"/>
    <lineage>
        <taxon>Eukaryota</taxon>
        <taxon>Metazoa</taxon>
        <taxon>Ecdysozoa</taxon>
        <taxon>Arthropoda</taxon>
        <taxon>Myriapoda</taxon>
        <taxon>Chilopoda</taxon>
        <taxon>Pleurostigmophora</taxon>
        <taxon>Geophilomorpha</taxon>
        <taxon>Linotaeniidae</taxon>
        <taxon>Strigamia</taxon>
    </lineage>
</organism>
<comment type="subcellular location">
    <subcellularLocation>
        <location evidence="2">Cytoplasm</location>
        <location evidence="2">Cytoskeleton</location>
        <location evidence="2">Microtubule organizing center</location>
        <location evidence="2">Centrosome</location>
    </subcellularLocation>
    <subcellularLocation>
        <location evidence="3">Cytoplasm</location>
        <location evidence="3">Perinuclear region</location>
    </subcellularLocation>
</comment>
<dbReference type="PANTHER" id="PTHR21646:SF86">
    <property type="entry name" value="UBIQUITIN CARBOXYL-TERMINAL HYDROLASE"/>
    <property type="match status" value="1"/>
</dbReference>
<evidence type="ECO:0000256" key="5">
    <source>
        <dbReference type="ARBA" id="ARBA00022490"/>
    </source>
</evidence>
<feature type="domain" description="DUSP" evidence="20">
    <location>
        <begin position="780"/>
        <end position="882"/>
    </location>
</feature>
<dbReference type="InterPro" id="IPR035927">
    <property type="entry name" value="DUSP-like_sf"/>
</dbReference>
<dbReference type="HOGENOM" id="CLU_004896_0_0_1"/>
<dbReference type="SUPFAM" id="SSF54001">
    <property type="entry name" value="Cysteine proteinases"/>
    <property type="match status" value="1"/>
</dbReference>
<dbReference type="SMART" id="SM00695">
    <property type="entry name" value="DUSP"/>
    <property type="match status" value="2"/>
</dbReference>
<dbReference type="SMART" id="SM00290">
    <property type="entry name" value="ZnF_UBP"/>
    <property type="match status" value="1"/>
</dbReference>
<name>T1J2D1_STRMM</name>
<dbReference type="EMBL" id="JH431799">
    <property type="status" value="NOT_ANNOTATED_CDS"/>
    <property type="molecule type" value="Genomic_DNA"/>
</dbReference>
<dbReference type="OMA" id="IDQDDEC"/>
<evidence type="ECO:0000256" key="15">
    <source>
        <dbReference type="PROSITE-ProRule" id="PRU00502"/>
    </source>
</evidence>
<dbReference type="InterPro" id="IPR038765">
    <property type="entry name" value="Papain-like_cys_pep_sf"/>
</dbReference>
<evidence type="ECO:0000256" key="12">
    <source>
        <dbReference type="ARBA" id="ARBA00022801"/>
    </source>
</evidence>
<proteinExistence type="inferred from homology"/>
<evidence type="ECO:0000256" key="8">
    <source>
        <dbReference type="ARBA" id="ARBA00022723"/>
    </source>
</evidence>
<dbReference type="InterPro" id="IPR001607">
    <property type="entry name" value="Znf_UBP"/>
</dbReference>
<evidence type="ECO:0000256" key="16">
    <source>
        <dbReference type="RuleBase" id="RU366025"/>
    </source>
</evidence>
<dbReference type="PROSITE" id="PS00973">
    <property type="entry name" value="USP_2"/>
    <property type="match status" value="1"/>
</dbReference>
<dbReference type="Gene3D" id="3.30.2230.10">
    <property type="entry name" value="DUSP-like"/>
    <property type="match status" value="2"/>
</dbReference>
<dbReference type="AlphaFoldDB" id="T1J2D1"/>
<feature type="compositionally biased region" description="Polar residues" evidence="17">
    <location>
        <begin position="934"/>
        <end position="964"/>
    </location>
</feature>
<protein>
    <recommendedName>
        <fullName evidence="16">Ubiquitin carboxyl-terminal hydrolase</fullName>
        <ecNumber evidence="16">3.4.19.12</ecNumber>
    </recommendedName>
</protein>
<dbReference type="Gene3D" id="3.30.40.10">
    <property type="entry name" value="Zinc/RING finger domain, C3HC4 (zinc finger)"/>
    <property type="match status" value="1"/>
</dbReference>
<dbReference type="InterPro" id="IPR028889">
    <property type="entry name" value="USP"/>
</dbReference>
<dbReference type="GO" id="GO:0016579">
    <property type="term" value="P:protein deubiquitination"/>
    <property type="evidence" value="ECO:0007669"/>
    <property type="project" value="InterPro"/>
</dbReference>
<keyword evidence="22" id="KW-1185">Reference proteome</keyword>
<feature type="domain" description="UBP-type" evidence="19">
    <location>
        <begin position="9"/>
        <end position="114"/>
    </location>
</feature>
<reference evidence="21" key="2">
    <citation type="submission" date="2015-02" db="UniProtKB">
        <authorList>
            <consortium name="EnsemblMetazoa"/>
        </authorList>
    </citation>
    <scope>IDENTIFICATION</scope>
</reference>
<dbReference type="EnsemblMetazoa" id="SMAR007717-RA">
    <property type="protein sequence ID" value="SMAR007717-PA"/>
    <property type="gene ID" value="SMAR007717"/>
</dbReference>
<evidence type="ECO:0000256" key="1">
    <source>
        <dbReference type="ARBA" id="ARBA00000707"/>
    </source>
</evidence>
<dbReference type="SUPFAM" id="SSF143791">
    <property type="entry name" value="DUSP-like"/>
    <property type="match status" value="2"/>
</dbReference>
<feature type="compositionally biased region" description="Low complexity" evidence="17">
    <location>
        <begin position="280"/>
        <end position="292"/>
    </location>
</feature>
<keyword evidence="10 15" id="KW-0863">Zinc-finger</keyword>
<keyword evidence="6" id="KW-0254">Endocytosis</keyword>
<dbReference type="PROSITE" id="PS00972">
    <property type="entry name" value="USP_1"/>
    <property type="match status" value="1"/>
</dbReference>
<dbReference type="GO" id="GO:0005813">
    <property type="term" value="C:centrosome"/>
    <property type="evidence" value="ECO:0007669"/>
    <property type="project" value="UniProtKB-SubCell"/>
</dbReference>
<dbReference type="InterPro" id="IPR050185">
    <property type="entry name" value="Ub_carboxyl-term_hydrolase"/>
</dbReference>
<evidence type="ECO:0000256" key="4">
    <source>
        <dbReference type="ARBA" id="ARBA00008269"/>
    </source>
</evidence>
<evidence type="ECO:0000256" key="2">
    <source>
        <dbReference type="ARBA" id="ARBA00004300"/>
    </source>
</evidence>
<dbReference type="GO" id="GO:0006897">
    <property type="term" value="P:endocytosis"/>
    <property type="evidence" value="ECO:0007669"/>
    <property type="project" value="UniProtKB-KW"/>
</dbReference>
<evidence type="ECO:0000256" key="9">
    <source>
        <dbReference type="ARBA" id="ARBA00022737"/>
    </source>
</evidence>
<dbReference type="eggNOG" id="KOG1870">
    <property type="taxonomic scope" value="Eukaryota"/>
</dbReference>
<dbReference type="InterPro" id="IPR013083">
    <property type="entry name" value="Znf_RING/FYVE/PHD"/>
</dbReference>
<evidence type="ECO:0000256" key="11">
    <source>
        <dbReference type="ARBA" id="ARBA00022786"/>
    </source>
</evidence>
<evidence type="ECO:0000313" key="22">
    <source>
        <dbReference type="Proteomes" id="UP000014500"/>
    </source>
</evidence>
<feature type="region of interest" description="Disordered" evidence="17">
    <location>
        <begin position="915"/>
        <end position="964"/>
    </location>
</feature>
<dbReference type="PROSITE" id="PS51283">
    <property type="entry name" value="DUSP"/>
    <property type="match status" value="2"/>
</dbReference>
<evidence type="ECO:0000259" key="20">
    <source>
        <dbReference type="PROSITE" id="PS51283"/>
    </source>
</evidence>
<feature type="region of interest" description="Disordered" evidence="17">
    <location>
        <begin position="258"/>
        <end position="341"/>
    </location>
</feature>
<keyword evidence="11 16" id="KW-0833">Ubl conjugation pathway</keyword>
<keyword evidence="9" id="KW-0677">Repeat</keyword>
<dbReference type="InterPro" id="IPR006615">
    <property type="entry name" value="Pept_C19_DUSP"/>
</dbReference>
<keyword evidence="14" id="KW-0206">Cytoskeleton</keyword>
<dbReference type="GO" id="GO:0006508">
    <property type="term" value="P:proteolysis"/>
    <property type="evidence" value="ECO:0007669"/>
    <property type="project" value="UniProtKB-KW"/>
</dbReference>
<evidence type="ECO:0000256" key="10">
    <source>
        <dbReference type="ARBA" id="ARBA00022771"/>
    </source>
</evidence>
<evidence type="ECO:0000259" key="18">
    <source>
        <dbReference type="PROSITE" id="PS50235"/>
    </source>
</evidence>
<dbReference type="PROSITE" id="PS50235">
    <property type="entry name" value="USP_3"/>
    <property type="match status" value="1"/>
</dbReference>
<dbReference type="PANTHER" id="PTHR21646">
    <property type="entry name" value="UBIQUITIN CARBOXYL-TERMINAL HYDROLASE"/>
    <property type="match status" value="1"/>
</dbReference>
<feature type="compositionally biased region" description="Basic and acidic residues" evidence="17">
    <location>
        <begin position="319"/>
        <end position="329"/>
    </location>
</feature>
<evidence type="ECO:0000256" key="3">
    <source>
        <dbReference type="ARBA" id="ARBA00004556"/>
    </source>
</evidence>
<evidence type="ECO:0000256" key="13">
    <source>
        <dbReference type="ARBA" id="ARBA00022833"/>
    </source>
</evidence>
<dbReference type="EC" id="3.4.19.12" evidence="16"/>
<feature type="domain" description="USP" evidence="18">
    <location>
        <begin position="140"/>
        <end position="674"/>
    </location>
</feature>
<dbReference type="GO" id="GO:0008270">
    <property type="term" value="F:zinc ion binding"/>
    <property type="evidence" value="ECO:0007669"/>
    <property type="project" value="UniProtKB-KW"/>
</dbReference>
<dbReference type="Proteomes" id="UP000014500">
    <property type="component" value="Unassembled WGS sequence"/>
</dbReference>
<comment type="similarity">
    <text evidence="4">Belongs to the peptidase C19 family. USP20/USP33 subfamily.</text>
</comment>
<dbReference type="CDD" id="cd02674">
    <property type="entry name" value="Peptidase_C19R"/>
    <property type="match status" value="1"/>
</dbReference>
<feature type="compositionally biased region" description="Polar residues" evidence="17">
    <location>
        <begin position="330"/>
        <end position="341"/>
    </location>
</feature>
<feature type="compositionally biased region" description="Acidic residues" evidence="17">
    <location>
        <begin position="264"/>
        <end position="278"/>
    </location>
</feature>
<keyword evidence="8" id="KW-0479">Metal-binding</keyword>
<dbReference type="SUPFAM" id="SSF57850">
    <property type="entry name" value="RING/U-box"/>
    <property type="match status" value="1"/>
</dbReference>
<dbReference type="Pfam" id="PF06337">
    <property type="entry name" value="DUSP"/>
    <property type="match status" value="2"/>
</dbReference>
<dbReference type="GO" id="GO:0048471">
    <property type="term" value="C:perinuclear region of cytoplasm"/>
    <property type="evidence" value="ECO:0007669"/>
    <property type="project" value="UniProtKB-SubCell"/>
</dbReference>
<evidence type="ECO:0000256" key="6">
    <source>
        <dbReference type="ARBA" id="ARBA00022583"/>
    </source>
</evidence>
<reference evidence="22" key="1">
    <citation type="submission" date="2011-05" db="EMBL/GenBank/DDBJ databases">
        <authorList>
            <person name="Richards S.R."/>
            <person name="Qu J."/>
            <person name="Jiang H."/>
            <person name="Jhangiani S.N."/>
            <person name="Agravi P."/>
            <person name="Goodspeed R."/>
            <person name="Gross S."/>
            <person name="Mandapat C."/>
            <person name="Jackson L."/>
            <person name="Mathew T."/>
            <person name="Pu L."/>
            <person name="Thornton R."/>
            <person name="Saada N."/>
            <person name="Wilczek-Boney K.B."/>
            <person name="Lee S."/>
            <person name="Kovar C."/>
            <person name="Wu Y."/>
            <person name="Scherer S.E."/>
            <person name="Worley K.C."/>
            <person name="Muzny D.M."/>
            <person name="Gibbs R."/>
        </authorList>
    </citation>
    <scope>NUCLEOTIDE SEQUENCE</scope>
    <source>
        <strain evidence="22">Brora</strain>
    </source>
</reference>
<dbReference type="FunFam" id="3.30.2230.10:FF:000001">
    <property type="entry name" value="Ubiquitinyl hydrolase 1"/>
    <property type="match status" value="1"/>
</dbReference>
<dbReference type="InterPro" id="IPR018200">
    <property type="entry name" value="USP_CS"/>
</dbReference>
<accession>T1J2D1</accession>
<keyword evidence="7 16" id="KW-0645">Protease</keyword>
<keyword evidence="5" id="KW-0963">Cytoplasm</keyword>
<evidence type="ECO:0000259" key="19">
    <source>
        <dbReference type="PROSITE" id="PS50271"/>
    </source>
</evidence>
<evidence type="ECO:0000256" key="17">
    <source>
        <dbReference type="SAM" id="MobiDB-lite"/>
    </source>
</evidence>
<dbReference type="GO" id="GO:0004843">
    <property type="term" value="F:cysteine-type deubiquitinase activity"/>
    <property type="evidence" value="ECO:0007669"/>
    <property type="project" value="UniProtKB-UniRule"/>
</dbReference>
<dbReference type="InterPro" id="IPR001394">
    <property type="entry name" value="Peptidase_C19_UCH"/>
</dbReference>
<comment type="catalytic activity">
    <reaction evidence="1 16">
        <text>Thiol-dependent hydrolysis of ester, thioester, amide, peptide and isopeptide bonds formed by the C-terminal Gly of ubiquitin (a 76-residue protein attached to proteins as an intracellular targeting signal).</text>
        <dbReference type="EC" id="3.4.19.12"/>
    </reaction>
</comment>
<dbReference type="Pfam" id="PF02148">
    <property type="entry name" value="zf-UBP"/>
    <property type="match status" value="1"/>
</dbReference>
<dbReference type="PhylomeDB" id="T1J2D1"/>
<keyword evidence="16" id="KW-0788">Thiol protease</keyword>
<evidence type="ECO:0000256" key="14">
    <source>
        <dbReference type="ARBA" id="ARBA00023212"/>
    </source>
</evidence>
<dbReference type="Gene3D" id="3.90.70.10">
    <property type="entry name" value="Cysteine proteinases"/>
    <property type="match status" value="2"/>
</dbReference>
<keyword evidence="13" id="KW-0862">Zinc</keyword>
<keyword evidence="12 16" id="KW-0378">Hydrolase</keyword>
<evidence type="ECO:0000313" key="21">
    <source>
        <dbReference type="EnsemblMetazoa" id="SMAR007717-PA"/>
    </source>
</evidence>
<dbReference type="PROSITE" id="PS50271">
    <property type="entry name" value="ZF_UBP"/>
    <property type="match status" value="1"/>
</dbReference>
<dbReference type="STRING" id="126957.T1J2D1"/>